<name>A0A1C7MJ46_GRIFR</name>
<dbReference type="GO" id="GO:0016405">
    <property type="term" value="F:CoA-ligase activity"/>
    <property type="evidence" value="ECO:0007669"/>
    <property type="project" value="TreeGrafter"/>
</dbReference>
<evidence type="ECO:0000313" key="3">
    <source>
        <dbReference type="Proteomes" id="UP000092993"/>
    </source>
</evidence>
<evidence type="ECO:0000313" key="2">
    <source>
        <dbReference type="EMBL" id="OBZ76955.1"/>
    </source>
</evidence>
<dbReference type="Gene3D" id="3.40.50.12780">
    <property type="entry name" value="N-terminal domain of ligase-like"/>
    <property type="match status" value="1"/>
</dbReference>
<comment type="caution">
    <text evidence="2">The sequence shown here is derived from an EMBL/GenBank/DDBJ whole genome shotgun (WGS) entry which is preliminary data.</text>
</comment>
<gene>
    <name evidence="2" type="ORF">A0H81_03408</name>
</gene>
<evidence type="ECO:0000259" key="1">
    <source>
        <dbReference type="Pfam" id="PF00501"/>
    </source>
</evidence>
<dbReference type="SUPFAM" id="SSF56801">
    <property type="entry name" value="Acetyl-CoA synthetase-like"/>
    <property type="match status" value="1"/>
</dbReference>
<reference evidence="2 3" key="1">
    <citation type="submission" date="2016-03" db="EMBL/GenBank/DDBJ databases">
        <title>Whole genome sequencing of Grifola frondosa 9006-11.</title>
        <authorList>
            <person name="Min B."/>
            <person name="Park H."/>
            <person name="Kim J.-G."/>
            <person name="Cho H."/>
            <person name="Oh Y.-L."/>
            <person name="Kong W.-S."/>
            <person name="Choi I.-G."/>
        </authorList>
    </citation>
    <scope>NUCLEOTIDE SEQUENCE [LARGE SCALE GENOMIC DNA]</scope>
    <source>
        <strain evidence="2 3">9006-11</strain>
    </source>
</reference>
<accession>A0A1C7MJ46</accession>
<dbReference type="AlphaFoldDB" id="A0A1C7MJ46"/>
<proteinExistence type="predicted"/>
<dbReference type="InterPro" id="IPR000873">
    <property type="entry name" value="AMP-dep_synth/lig_dom"/>
</dbReference>
<dbReference type="PANTHER" id="PTHR24096:SF422">
    <property type="entry name" value="BCDNA.GH02901"/>
    <property type="match status" value="1"/>
</dbReference>
<dbReference type="PANTHER" id="PTHR24096">
    <property type="entry name" value="LONG-CHAIN-FATTY-ACID--COA LIGASE"/>
    <property type="match status" value="1"/>
</dbReference>
<keyword evidence="3" id="KW-1185">Reference proteome</keyword>
<dbReference type="STRING" id="5627.A0A1C7MJ46"/>
<dbReference type="OrthoDB" id="6509636at2759"/>
<dbReference type="InterPro" id="IPR042099">
    <property type="entry name" value="ANL_N_sf"/>
</dbReference>
<dbReference type="EMBL" id="LUGG01000003">
    <property type="protein sequence ID" value="OBZ76955.1"/>
    <property type="molecule type" value="Genomic_DNA"/>
</dbReference>
<feature type="domain" description="AMP-dependent synthetase/ligase" evidence="1">
    <location>
        <begin position="35"/>
        <end position="102"/>
    </location>
</feature>
<organism evidence="2 3">
    <name type="scientific">Grifola frondosa</name>
    <name type="common">Maitake</name>
    <name type="synonym">Polyporus frondosus</name>
    <dbReference type="NCBI Taxonomy" id="5627"/>
    <lineage>
        <taxon>Eukaryota</taxon>
        <taxon>Fungi</taxon>
        <taxon>Dikarya</taxon>
        <taxon>Basidiomycota</taxon>
        <taxon>Agaricomycotina</taxon>
        <taxon>Agaricomycetes</taxon>
        <taxon>Polyporales</taxon>
        <taxon>Grifolaceae</taxon>
        <taxon>Grifola</taxon>
    </lineage>
</organism>
<dbReference type="Pfam" id="PF00501">
    <property type="entry name" value="AMP-binding"/>
    <property type="match status" value="1"/>
</dbReference>
<protein>
    <recommendedName>
        <fullName evidence="1">AMP-dependent synthetase/ligase domain-containing protein</fullName>
    </recommendedName>
</protein>
<sequence>MTLFRSLIEPVIPAPDDLTVPQFIFDVNAHPTRPARREETPCFIEEESGRPVYISELRSRTNALAKGIRACWGIGKGDVVALFAPNHVDYTVIAWAVHRLGVLLQQ</sequence>
<dbReference type="Proteomes" id="UP000092993">
    <property type="component" value="Unassembled WGS sequence"/>
</dbReference>